<proteinExistence type="predicted"/>
<accession>A0A0F8X658</accession>
<reference evidence="1" key="1">
    <citation type="journal article" date="2015" name="Nature">
        <title>Complex archaea that bridge the gap between prokaryotes and eukaryotes.</title>
        <authorList>
            <person name="Spang A."/>
            <person name="Saw J.H."/>
            <person name="Jorgensen S.L."/>
            <person name="Zaremba-Niedzwiedzka K."/>
            <person name="Martijn J."/>
            <person name="Lind A.E."/>
            <person name="van Eijk R."/>
            <person name="Schleper C."/>
            <person name="Guy L."/>
            <person name="Ettema T.J."/>
        </authorList>
    </citation>
    <scope>NUCLEOTIDE SEQUENCE</scope>
</reference>
<dbReference type="AlphaFoldDB" id="A0A0F8X658"/>
<evidence type="ECO:0000313" key="1">
    <source>
        <dbReference type="EMBL" id="KKK64602.1"/>
    </source>
</evidence>
<feature type="non-terminal residue" evidence="1">
    <location>
        <position position="97"/>
    </location>
</feature>
<protein>
    <submittedName>
        <fullName evidence="1">Uncharacterized protein</fullName>
    </submittedName>
</protein>
<organism evidence="1">
    <name type="scientific">marine sediment metagenome</name>
    <dbReference type="NCBI Taxonomy" id="412755"/>
    <lineage>
        <taxon>unclassified sequences</taxon>
        <taxon>metagenomes</taxon>
        <taxon>ecological metagenomes</taxon>
    </lineage>
</organism>
<dbReference type="EMBL" id="LAZR01060947">
    <property type="protein sequence ID" value="KKK64602.1"/>
    <property type="molecule type" value="Genomic_DNA"/>
</dbReference>
<gene>
    <name evidence="1" type="ORF">LCGC14_2982520</name>
</gene>
<sequence>MPRKPSARAARIWRRLAQSYGARLAEQYGSTCPPDWCEVIDRTDDERLDSALVTVRHEHLQFPPTLGQFEAAIPKREFGQGRDSITDRLAAHAVRTL</sequence>
<name>A0A0F8X658_9ZZZZ</name>
<comment type="caution">
    <text evidence="1">The sequence shown here is derived from an EMBL/GenBank/DDBJ whole genome shotgun (WGS) entry which is preliminary data.</text>
</comment>